<dbReference type="Proteomes" id="UP000887579">
    <property type="component" value="Unplaced"/>
</dbReference>
<evidence type="ECO:0000313" key="2">
    <source>
        <dbReference type="WBParaSite" id="ES5_v2.g19017.t1"/>
    </source>
</evidence>
<protein>
    <submittedName>
        <fullName evidence="2">Uncharacterized protein</fullName>
    </submittedName>
</protein>
<dbReference type="WBParaSite" id="ES5_v2.g19017.t1">
    <property type="protein sequence ID" value="ES5_v2.g19017.t1"/>
    <property type="gene ID" value="ES5_v2.g19017"/>
</dbReference>
<name>A0AC34FPE5_9BILA</name>
<sequence length="399" mass="47689">MSLYINERVKEQEADDRKSEKNIVFTFPWILNTSFQGQDEHIEDTVFSTNYKMASFRWNVLLIYGLDDNYVSIKNRDIDGMNGDCFISYNLYYDFEMRFEYFSSTRIQMNKALYGGEFETPDGYMSKFIEAAKNNKFSKCAIFIELHLPTKYFYQPCFKMELREIENEIFDEFSDDFENDFGLEFMKNGDYIFECLDGIVRAQRIALFLSSATMKKQLRPPRHYPVGTVLYTVAVIEPIIIFFHSHVFKLSDSFDLDYIQELLRAIVFFEPFPNPKRTYEMMTKVDKALCQKFAKDTHDFNSLLLWLSFSCNFNFFESLTIMICNLIANEYYFKWQETFPETARNMENPLYRQLFEHAETVRNENNQFRLNERPSLAERIFESIHYKFVSSRFTNIILQ</sequence>
<proteinExistence type="predicted"/>
<accession>A0AC34FPE5</accession>
<evidence type="ECO:0000313" key="1">
    <source>
        <dbReference type="Proteomes" id="UP000887579"/>
    </source>
</evidence>
<reference evidence="2" key="1">
    <citation type="submission" date="2022-11" db="UniProtKB">
        <authorList>
            <consortium name="WormBaseParasite"/>
        </authorList>
    </citation>
    <scope>IDENTIFICATION</scope>
</reference>
<organism evidence="1 2">
    <name type="scientific">Panagrolaimus sp. ES5</name>
    <dbReference type="NCBI Taxonomy" id="591445"/>
    <lineage>
        <taxon>Eukaryota</taxon>
        <taxon>Metazoa</taxon>
        <taxon>Ecdysozoa</taxon>
        <taxon>Nematoda</taxon>
        <taxon>Chromadorea</taxon>
        <taxon>Rhabditida</taxon>
        <taxon>Tylenchina</taxon>
        <taxon>Panagrolaimomorpha</taxon>
        <taxon>Panagrolaimoidea</taxon>
        <taxon>Panagrolaimidae</taxon>
        <taxon>Panagrolaimus</taxon>
    </lineage>
</organism>